<keyword evidence="1" id="KW-0732">Signal</keyword>
<organism evidence="2 3">
    <name type="scientific">Azospirillum doebereinerae</name>
    <dbReference type="NCBI Taxonomy" id="92933"/>
    <lineage>
        <taxon>Bacteria</taxon>
        <taxon>Pseudomonadati</taxon>
        <taxon>Pseudomonadota</taxon>
        <taxon>Alphaproteobacteria</taxon>
        <taxon>Rhodospirillales</taxon>
        <taxon>Azospirillaceae</taxon>
        <taxon>Azospirillum</taxon>
    </lineage>
</organism>
<dbReference type="Pfam" id="PF06776">
    <property type="entry name" value="IalB"/>
    <property type="match status" value="1"/>
</dbReference>
<dbReference type="Proteomes" id="UP000280346">
    <property type="component" value="Unassembled WGS sequence"/>
</dbReference>
<proteinExistence type="predicted"/>
<evidence type="ECO:0000256" key="1">
    <source>
        <dbReference type="SAM" id="SignalP"/>
    </source>
</evidence>
<gene>
    <name evidence="2" type="ORF">EJ913_30950</name>
</gene>
<dbReference type="Gene3D" id="2.60.40.1880">
    <property type="entry name" value="Invasion associated locus B (IalB) protein"/>
    <property type="match status" value="1"/>
</dbReference>
<dbReference type="InterPro" id="IPR038696">
    <property type="entry name" value="IalB_sf"/>
</dbReference>
<evidence type="ECO:0000313" key="2">
    <source>
        <dbReference type="EMBL" id="RUQ59816.1"/>
    </source>
</evidence>
<dbReference type="AlphaFoldDB" id="A0A3S0V2C2"/>
<dbReference type="RefSeq" id="WP_127005185.1">
    <property type="nucleotide sequence ID" value="NZ_JBNPXW010000038.1"/>
</dbReference>
<feature type="chain" id="PRO_5018705879" evidence="1">
    <location>
        <begin position="23"/>
        <end position="167"/>
    </location>
</feature>
<evidence type="ECO:0000313" key="3">
    <source>
        <dbReference type="Proteomes" id="UP000280346"/>
    </source>
</evidence>
<protein>
    <submittedName>
        <fullName evidence="2">Invasion associated locus B family protein</fullName>
    </submittedName>
</protein>
<name>A0A3S0V2C2_9PROT</name>
<reference evidence="2 3" key="1">
    <citation type="submission" date="2018-12" db="EMBL/GenBank/DDBJ databases">
        <authorList>
            <person name="Yang Y."/>
        </authorList>
    </citation>
    <scope>NUCLEOTIDE SEQUENCE [LARGE SCALE GENOMIC DNA]</scope>
    <source>
        <strain evidence="2 3">GSF71</strain>
    </source>
</reference>
<accession>A0A3S0V2C2</accession>
<keyword evidence="3" id="KW-1185">Reference proteome</keyword>
<dbReference type="OrthoDB" id="7304970at2"/>
<comment type="caution">
    <text evidence="2">The sequence shown here is derived from an EMBL/GenBank/DDBJ whole genome shotgun (WGS) entry which is preliminary data.</text>
</comment>
<feature type="signal peptide" evidence="1">
    <location>
        <begin position="1"/>
        <end position="22"/>
    </location>
</feature>
<sequence>MAARATVLTGLLLAAAALPAFAADKKPEAGAAFGDWQVECEAAADGKPRCFLAQTQMLKENNARLLKMSVGYIGPKGEAVLVALLPLGIDLRAGVVMKLDEGGEAPLVLQQCVQDGCVASKALDAKGLAAFVKAQTLRLGVLPYAGKQSVTMTVSLKGVSAGLDALR</sequence>
<dbReference type="InterPro" id="IPR010642">
    <property type="entry name" value="Invasion_prot_B"/>
</dbReference>
<dbReference type="EMBL" id="RZIJ01000060">
    <property type="protein sequence ID" value="RUQ59816.1"/>
    <property type="molecule type" value="Genomic_DNA"/>
</dbReference>